<accession>A0A4Q7W1X3</accession>
<dbReference type="OrthoDB" id="8850403at2"/>
<dbReference type="InterPro" id="IPR036102">
    <property type="entry name" value="OsmC/Ohrsf"/>
</dbReference>
<protein>
    <submittedName>
        <fullName evidence="1">Putative OsmC-like protein</fullName>
    </submittedName>
</protein>
<dbReference type="Proteomes" id="UP000293671">
    <property type="component" value="Unassembled WGS sequence"/>
</dbReference>
<proteinExistence type="predicted"/>
<evidence type="ECO:0000313" key="1">
    <source>
        <dbReference type="EMBL" id="RZU02549.1"/>
    </source>
</evidence>
<dbReference type="RefSeq" id="WP_130430302.1">
    <property type="nucleotide sequence ID" value="NZ_SHKP01000004.1"/>
</dbReference>
<dbReference type="Pfam" id="PF02566">
    <property type="entry name" value="OsmC"/>
    <property type="match status" value="1"/>
</dbReference>
<organism evidence="1 2">
    <name type="scientific">Rivibacter subsaxonicus</name>
    <dbReference type="NCBI Taxonomy" id="457575"/>
    <lineage>
        <taxon>Bacteria</taxon>
        <taxon>Pseudomonadati</taxon>
        <taxon>Pseudomonadota</taxon>
        <taxon>Betaproteobacteria</taxon>
        <taxon>Burkholderiales</taxon>
        <taxon>Rivibacter</taxon>
    </lineage>
</organism>
<dbReference type="PANTHER" id="PTHR35368:SF1">
    <property type="entry name" value="HYDROPEROXIDE REDUCTASE"/>
    <property type="match status" value="1"/>
</dbReference>
<dbReference type="InterPro" id="IPR015946">
    <property type="entry name" value="KH_dom-like_a/b"/>
</dbReference>
<reference evidence="1 2" key="1">
    <citation type="submission" date="2019-02" db="EMBL/GenBank/DDBJ databases">
        <title>Genomic Encyclopedia of Type Strains, Phase IV (KMG-IV): sequencing the most valuable type-strain genomes for metagenomic binning, comparative biology and taxonomic classification.</title>
        <authorList>
            <person name="Goeker M."/>
        </authorList>
    </citation>
    <scope>NUCLEOTIDE SEQUENCE [LARGE SCALE GENOMIC DNA]</scope>
    <source>
        <strain evidence="1 2">DSM 19570</strain>
    </source>
</reference>
<evidence type="ECO:0000313" key="2">
    <source>
        <dbReference type="Proteomes" id="UP000293671"/>
    </source>
</evidence>
<dbReference type="SUPFAM" id="SSF82784">
    <property type="entry name" value="OsmC-like"/>
    <property type="match status" value="1"/>
</dbReference>
<dbReference type="EMBL" id="SHKP01000004">
    <property type="protein sequence ID" value="RZU02549.1"/>
    <property type="molecule type" value="Genomic_DNA"/>
</dbReference>
<comment type="caution">
    <text evidence="1">The sequence shown here is derived from an EMBL/GenBank/DDBJ whole genome shotgun (WGS) entry which is preliminary data.</text>
</comment>
<sequence>MTMARIQQSIEGVARFFAKHPQEGRVTDAAAVAILEEGLRCRAEGPNGAALFSDMPESIGGGGSAPTPGWLLRAALANCDATVIAMRAAQLGVALTRLEVTVESDSDDRGMFGLGDGIPAGPLTMRIRVVIAADGASAGQLRQIVEWAEAHSPVGDALRRVIPMSMTIEPA</sequence>
<name>A0A4Q7W1X3_9BURK</name>
<keyword evidence="2" id="KW-1185">Reference proteome</keyword>
<dbReference type="AlphaFoldDB" id="A0A4Q7W1X3"/>
<gene>
    <name evidence="1" type="ORF">EV670_0577</name>
</gene>
<dbReference type="InterPro" id="IPR052924">
    <property type="entry name" value="OsmC/Ohr_hydroprdx_reductase"/>
</dbReference>
<dbReference type="InterPro" id="IPR003718">
    <property type="entry name" value="OsmC/Ohr_fam"/>
</dbReference>
<dbReference type="Gene3D" id="3.30.300.20">
    <property type="match status" value="1"/>
</dbReference>
<dbReference type="PANTHER" id="PTHR35368">
    <property type="entry name" value="HYDROPEROXIDE REDUCTASE"/>
    <property type="match status" value="1"/>
</dbReference>